<reference evidence="2 3" key="1">
    <citation type="submission" date="2018-06" db="EMBL/GenBank/DDBJ databases">
        <authorList>
            <consortium name="Pathogen Informatics"/>
            <person name="Doyle S."/>
        </authorList>
    </citation>
    <scope>NUCLEOTIDE SEQUENCE [LARGE SCALE GENOMIC DNA]</scope>
    <source>
        <strain evidence="2 3">NCTC13291</strain>
    </source>
</reference>
<organism evidence="2 3">
    <name type="scientific">Roseomonas mucosa</name>
    <dbReference type="NCBI Taxonomy" id="207340"/>
    <lineage>
        <taxon>Bacteria</taxon>
        <taxon>Pseudomonadati</taxon>
        <taxon>Pseudomonadota</taxon>
        <taxon>Alphaproteobacteria</taxon>
        <taxon>Acetobacterales</taxon>
        <taxon>Roseomonadaceae</taxon>
        <taxon>Roseomonas</taxon>
    </lineage>
</organism>
<evidence type="ECO:0000259" key="1">
    <source>
        <dbReference type="Pfam" id="PF04466"/>
    </source>
</evidence>
<proteinExistence type="predicted"/>
<dbReference type="Gene3D" id="3.40.50.300">
    <property type="entry name" value="P-loop containing nucleotide triphosphate hydrolases"/>
    <property type="match status" value="1"/>
</dbReference>
<dbReference type="Proteomes" id="UP000254919">
    <property type="component" value="Unassembled WGS sequence"/>
</dbReference>
<evidence type="ECO:0000313" key="2">
    <source>
        <dbReference type="EMBL" id="SUE41834.1"/>
    </source>
</evidence>
<evidence type="ECO:0000313" key="3">
    <source>
        <dbReference type="Proteomes" id="UP000254919"/>
    </source>
</evidence>
<feature type="domain" description="Phage terminase large subunit N-terminal" evidence="1">
    <location>
        <begin position="25"/>
        <end position="231"/>
    </location>
</feature>
<dbReference type="EMBL" id="UGVN01000001">
    <property type="protein sequence ID" value="SUE41834.1"/>
    <property type="molecule type" value="Genomic_DNA"/>
</dbReference>
<dbReference type="InterPro" id="IPR035412">
    <property type="entry name" value="Terminase_L_N"/>
</dbReference>
<gene>
    <name evidence="2" type="ORF">NCTC13291_03443</name>
</gene>
<dbReference type="GeneID" id="99634577"/>
<name>A0A379N3W7_9PROT</name>
<protein>
    <submittedName>
        <fullName evidence="2">Uncharacterized conserved protein</fullName>
    </submittedName>
</protein>
<dbReference type="SUPFAM" id="SSF52540">
    <property type="entry name" value="P-loop containing nucleoside triphosphate hydrolases"/>
    <property type="match status" value="1"/>
</dbReference>
<dbReference type="Gene3D" id="3.30.420.280">
    <property type="match status" value="1"/>
</dbReference>
<dbReference type="RefSeq" id="WP_081798567.1">
    <property type="nucleotide sequence ID" value="NZ_CBCSHT010000059.1"/>
</dbReference>
<sequence>MSGEAIELNSFQQRVFAVPEEVDLFLGGGRGGGKSWCIALLILRHVEQYGSKSRILYIRKSYKGLADFENTLREVFGMVYGTAARYNAAEHVWRMPNGAYVELGQLESASDYTKYQGRSFNLLVVDEAGQFADPYLLDMLRSNLRGPKDMPVRMIVAANPAGVGHQWLAKRYVFNGAEPWEVFTEEKSKRLFMHCPSTFAGNVFIDRETYADQLTSSCPDDPELLRAWTDGDWAVSRGAMFATVLDEKRVAIPNFTASDLGADWDSEFYLSHDWGSAAPSVTLLLATSPGAYIRDQWLARDSVLVLDEVATNRPGNYNAGLCLTVPEVSERILAMCKRWHAKPFGVADDACFARTGHSTGSIAKEFETAGVYFEPAVKGDRLSGLEMMRTMFRDAGKPDKPGLYIARRCEYLWSTLPYLARDERKPEDIDSSQADHGYDALRYGLRRFQLARFVDIQMPISSSR</sequence>
<accession>A0A379N3W7</accession>
<dbReference type="InterPro" id="IPR027417">
    <property type="entry name" value="P-loop_NTPase"/>
</dbReference>
<dbReference type="AlphaFoldDB" id="A0A379N3W7"/>
<dbReference type="Pfam" id="PF04466">
    <property type="entry name" value="Terminase_3"/>
    <property type="match status" value="1"/>
</dbReference>